<evidence type="ECO:0000256" key="2">
    <source>
        <dbReference type="ARBA" id="ARBA00023002"/>
    </source>
</evidence>
<protein>
    <submittedName>
        <fullName evidence="4">Short-chain dehydrogenase/reductase</fullName>
    </submittedName>
</protein>
<gene>
    <name evidence="4" type="ORF">ACFPBZ_06945</name>
</gene>
<dbReference type="Proteomes" id="UP001595947">
    <property type="component" value="Unassembled WGS sequence"/>
</dbReference>
<dbReference type="PANTHER" id="PTHR44196">
    <property type="entry name" value="DEHYDROGENASE/REDUCTASE SDR FAMILY MEMBER 7B"/>
    <property type="match status" value="1"/>
</dbReference>
<dbReference type="CDD" id="cd05233">
    <property type="entry name" value="SDR_c"/>
    <property type="match status" value="1"/>
</dbReference>
<reference evidence="5" key="1">
    <citation type="journal article" date="2019" name="Int. J. Syst. Evol. Microbiol.">
        <title>The Global Catalogue of Microorganisms (GCM) 10K type strain sequencing project: providing services to taxonomists for standard genome sequencing and annotation.</title>
        <authorList>
            <consortium name="The Broad Institute Genomics Platform"/>
            <consortium name="The Broad Institute Genome Sequencing Center for Infectious Disease"/>
            <person name="Wu L."/>
            <person name="Ma J."/>
        </authorList>
    </citation>
    <scope>NUCLEOTIDE SEQUENCE [LARGE SCALE GENOMIC DNA]</scope>
    <source>
        <strain evidence="5">CGMCC 4.7093</strain>
    </source>
</reference>
<dbReference type="InterPro" id="IPR036291">
    <property type="entry name" value="NAD(P)-bd_dom_sf"/>
</dbReference>
<dbReference type="PRINTS" id="PR00081">
    <property type="entry name" value="GDHRDH"/>
</dbReference>
<name>A0ABV9YH15_9PSEU</name>
<dbReference type="Pfam" id="PF00106">
    <property type="entry name" value="adh_short"/>
    <property type="match status" value="1"/>
</dbReference>
<dbReference type="NCBIfam" id="NF004526">
    <property type="entry name" value="PRK05872.1"/>
    <property type="match status" value="1"/>
</dbReference>
<organism evidence="4 5">
    <name type="scientific">Actinomycetospora atypica</name>
    <dbReference type="NCBI Taxonomy" id="1290095"/>
    <lineage>
        <taxon>Bacteria</taxon>
        <taxon>Bacillati</taxon>
        <taxon>Actinomycetota</taxon>
        <taxon>Actinomycetes</taxon>
        <taxon>Pseudonocardiales</taxon>
        <taxon>Pseudonocardiaceae</taxon>
        <taxon>Actinomycetospora</taxon>
    </lineage>
</organism>
<evidence type="ECO:0000313" key="4">
    <source>
        <dbReference type="EMBL" id="MFC5061936.1"/>
    </source>
</evidence>
<comment type="caution">
    <text evidence="4">The sequence shown here is derived from an EMBL/GenBank/DDBJ whole genome shotgun (WGS) entry which is preliminary data.</text>
</comment>
<evidence type="ECO:0000256" key="3">
    <source>
        <dbReference type="RuleBase" id="RU000363"/>
    </source>
</evidence>
<dbReference type="PRINTS" id="PR00080">
    <property type="entry name" value="SDRFAMILY"/>
</dbReference>
<evidence type="ECO:0000313" key="5">
    <source>
        <dbReference type="Proteomes" id="UP001595947"/>
    </source>
</evidence>
<dbReference type="InterPro" id="IPR002347">
    <property type="entry name" value="SDR_fam"/>
</dbReference>
<dbReference type="RefSeq" id="WP_378035288.1">
    <property type="nucleotide sequence ID" value="NZ_JBHSIV010000005.1"/>
</dbReference>
<dbReference type="InterPro" id="IPR020904">
    <property type="entry name" value="Sc_DH/Rdtase_CS"/>
</dbReference>
<dbReference type="EMBL" id="JBHSIV010000005">
    <property type="protein sequence ID" value="MFC5061936.1"/>
    <property type="molecule type" value="Genomic_DNA"/>
</dbReference>
<dbReference type="PANTHER" id="PTHR44196:SF1">
    <property type="entry name" value="DEHYDROGENASE_REDUCTASE SDR FAMILY MEMBER 7B"/>
    <property type="match status" value="1"/>
</dbReference>
<evidence type="ECO:0000256" key="1">
    <source>
        <dbReference type="ARBA" id="ARBA00006484"/>
    </source>
</evidence>
<comment type="similarity">
    <text evidence="1 3">Belongs to the short-chain dehydrogenases/reductases (SDR) family.</text>
</comment>
<dbReference type="SUPFAM" id="SSF51735">
    <property type="entry name" value="NAD(P)-binding Rossmann-fold domains"/>
    <property type="match status" value="1"/>
</dbReference>
<sequence length="280" mass="28795">MTARSLDGAVVLITGGAHGIGAETARQAAGRGAVCALLDVDGEAAAATAAALPGRADHLGLALDVTDSAAVTAAVDDVAARLGGLDVVVANAGIGEAGTVATRPVEALLRTVDINLGGVVRTAHAALPHLVERRGYLLLVSSAAALKNVPGGSCYAASKAGVEAFGGALRLEVAHRGVAVGVAHPAWVRTPMFEAQTASQAFNDGIRRLPWPFNVVSPVEECGAAFLRGIERRQRKIYVPEALRYVDKVRGVFTGALWDRAVGLRAHDTVPAMEHEAVGR</sequence>
<keyword evidence="5" id="KW-1185">Reference proteome</keyword>
<proteinExistence type="inferred from homology"/>
<accession>A0ABV9YH15</accession>
<keyword evidence="2" id="KW-0560">Oxidoreductase</keyword>
<dbReference type="PROSITE" id="PS00061">
    <property type="entry name" value="ADH_SHORT"/>
    <property type="match status" value="1"/>
</dbReference>
<dbReference type="Gene3D" id="3.40.50.720">
    <property type="entry name" value="NAD(P)-binding Rossmann-like Domain"/>
    <property type="match status" value="1"/>
</dbReference>